<dbReference type="NCBIfam" id="TIGR00497">
    <property type="entry name" value="hsdM"/>
    <property type="match status" value="1"/>
</dbReference>
<keyword evidence="5" id="KW-0949">S-adenosyl-L-methionine</keyword>
<dbReference type="InterPro" id="IPR022749">
    <property type="entry name" value="D12N6_MeTrfase_N"/>
</dbReference>
<dbReference type="Proteomes" id="UP000183974">
    <property type="component" value="Unassembled WGS sequence"/>
</dbReference>
<protein>
    <recommendedName>
        <fullName evidence="2">site-specific DNA-methyltransferase (adenine-specific)</fullName>
        <ecNumber evidence="2">2.1.1.72</ecNumber>
    </recommendedName>
</protein>
<evidence type="ECO:0000256" key="1">
    <source>
        <dbReference type="ARBA" id="ARBA00006594"/>
    </source>
</evidence>
<keyword evidence="4" id="KW-0808">Transferase</keyword>
<sequence>MTEDQKKKLEQKLWSIANELRGRMDADEFRDYILGFIFYKYLSERLHIYVDGILKNDGRTFTGLDASDPDDREILAAVEDACIEALGYFLKPEELFTAVAQKGATPGNFILEDLTEILNNIQRSTMGTQSEEDFDNLFEDLDLTSTKLGRTNEARNTLISKVLVHLDGIDFQLESADSDVLGDAYEYLIGKFASGAGKKAGEFYTPQQVSTVLAKIVTTGKTRLRSVYDPTCGSGSLLLRVAKEVKDVGDFYGQEMNRTTYNLARMNMILHGVHYRNFDIKQEDTLEHPQHEGMLFEAIVANPPFSAKWSANKMFESDDRFSEYGKIAPGSKADFAFVQHMLHHLDEDGTMAVVLPHGVLFRGGAEGIIREFVVKRNWLDAVIGLPANIFYGTAIPTCILVLRKCKETEDILFIDASSCFLKGKNQNSLRDEDVDQIVSAYRTRAEVDRFSHRASPEEVVDNEFNLNLPRYIDIFQPDPIVDIAAQSESSKQMQKVIELVDRTISSLCSELGVDYPSAPNLAILQNFKRGLMQKLFSQEMRFSREDGSEFPDWSKEKFGDLFVWAKTNSLSREHLTETTTSGVQNIHYGDIHSKFRALFRQSAEDVPFITENAPLRRITDEEYLREGDIVIADASEDYADIGKSIEIMEVRERSMIAGLHTFIARPSDGAVVPGFAGYLLRSEPMRRQITRIAQGISVLGVSKKNLEKLTLWLPHPDEQEKISGILMAVDAKIDAVSGQITHMEDFKKGLLQKLSA</sequence>
<dbReference type="SUPFAM" id="SSF116734">
    <property type="entry name" value="DNA methylase specificity domain"/>
    <property type="match status" value="1"/>
</dbReference>
<dbReference type="InterPro" id="IPR051537">
    <property type="entry name" value="DNA_Adenine_Mtase"/>
</dbReference>
<evidence type="ECO:0000256" key="4">
    <source>
        <dbReference type="ARBA" id="ARBA00022679"/>
    </source>
</evidence>
<dbReference type="Gene3D" id="1.20.1260.30">
    <property type="match status" value="1"/>
</dbReference>
<feature type="domain" description="N6 adenine-specific DNA methyltransferase N-terminal" evidence="10">
    <location>
        <begin position="9"/>
        <end position="165"/>
    </location>
</feature>
<evidence type="ECO:0000256" key="8">
    <source>
        <dbReference type="ARBA" id="ARBA00047942"/>
    </source>
</evidence>
<dbReference type="InterPro" id="IPR038333">
    <property type="entry name" value="T1MK-like_N_sf"/>
</dbReference>
<dbReference type="Gene3D" id="3.40.50.150">
    <property type="entry name" value="Vaccinia Virus protein VP39"/>
    <property type="match status" value="1"/>
</dbReference>
<evidence type="ECO:0000313" key="12">
    <source>
        <dbReference type="Proteomes" id="UP000183974"/>
    </source>
</evidence>
<dbReference type="Pfam" id="PF12161">
    <property type="entry name" value="HsdM_N"/>
    <property type="match status" value="1"/>
</dbReference>
<dbReference type="InterPro" id="IPR029063">
    <property type="entry name" value="SAM-dependent_MTases_sf"/>
</dbReference>
<dbReference type="PRINTS" id="PR00507">
    <property type="entry name" value="N12N6MTFRASE"/>
</dbReference>
<keyword evidence="6" id="KW-0680">Restriction system</keyword>
<dbReference type="PANTHER" id="PTHR42933:SF1">
    <property type="entry name" value="SITE-SPECIFIC DNA-METHYLTRANSFERASE (ADENINE-SPECIFIC)"/>
    <property type="match status" value="1"/>
</dbReference>
<dbReference type="InterPro" id="IPR003356">
    <property type="entry name" value="DNA_methylase_A-5"/>
</dbReference>
<dbReference type="GO" id="GO:0008170">
    <property type="term" value="F:N-methyltransferase activity"/>
    <property type="evidence" value="ECO:0007669"/>
    <property type="project" value="InterPro"/>
</dbReference>
<evidence type="ECO:0000256" key="6">
    <source>
        <dbReference type="ARBA" id="ARBA00022747"/>
    </source>
</evidence>
<reference evidence="11 12" key="1">
    <citation type="submission" date="2016-11" db="EMBL/GenBank/DDBJ databases">
        <authorList>
            <person name="Jaros S."/>
            <person name="Januszkiewicz K."/>
            <person name="Wedrychowicz H."/>
        </authorList>
    </citation>
    <scope>NUCLEOTIDE SEQUENCE [LARGE SCALE GENOMIC DNA]</scope>
    <source>
        <strain evidence="11 12">DSM 29589</strain>
    </source>
</reference>
<keyword evidence="7" id="KW-0238">DNA-binding</keyword>
<dbReference type="Gene3D" id="3.90.220.20">
    <property type="entry name" value="DNA methylase specificity domains"/>
    <property type="match status" value="1"/>
</dbReference>
<dbReference type="InterPro" id="IPR044946">
    <property type="entry name" value="Restrct_endonuc_typeI_TRD_sf"/>
</dbReference>
<name>A0A1M7IMA2_9RHOB</name>
<comment type="similarity">
    <text evidence="1">Belongs to the N(4)/N(6)-methyltransferase family.</text>
</comment>
<dbReference type="EMBL" id="FRBR01000016">
    <property type="protein sequence ID" value="SHM41860.1"/>
    <property type="molecule type" value="Genomic_DNA"/>
</dbReference>
<keyword evidence="3 11" id="KW-0489">Methyltransferase</keyword>
<organism evidence="11 12">
    <name type="scientific">Roseovarius pacificus</name>
    <dbReference type="NCBI Taxonomy" id="337701"/>
    <lineage>
        <taxon>Bacteria</taxon>
        <taxon>Pseudomonadati</taxon>
        <taxon>Pseudomonadota</taxon>
        <taxon>Alphaproteobacteria</taxon>
        <taxon>Rhodobacterales</taxon>
        <taxon>Roseobacteraceae</taxon>
        <taxon>Roseovarius</taxon>
    </lineage>
</organism>
<dbReference type="RefSeq" id="WP_073037052.1">
    <property type="nucleotide sequence ID" value="NZ_BMLR01000016.1"/>
</dbReference>
<comment type="catalytic activity">
    <reaction evidence="8">
        <text>a 2'-deoxyadenosine in DNA + S-adenosyl-L-methionine = an N(6)-methyl-2'-deoxyadenosine in DNA + S-adenosyl-L-homocysteine + H(+)</text>
        <dbReference type="Rhea" id="RHEA:15197"/>
        <dbReference type="Rhea" id="RHEA-COMP:12418"/>
        <dbReference type="Rhea" id="RHEA-COMP:12419"/>
        <dbReference type="ChEBI" id="CHEBI:15378"/>
        <dbReference type="ChEBI" id="CHEBI:57856"/>
        <dbReference type="ChEBI" id="CHEBI:59789"/>
        <dbReference type="ChEBI" id="CHEBI:90615"/>
        <dbReference type="ChEBI" id="CHEBI:90616"/>
        <dbReference type="EC" id="2.1.1.72"/>
    </reaction>
</comment>
<dbReference type="STRING" id="337701.SAMN05444398_1162"/>
<dbReference type="GO" id="GO:0003677">
    <property type="term" value="F:DNA binding"/>
    <property type="evidence" value="ECO:0007669"/>
    <property type="project" value="UniProtKB-KW"/>
</dbReference>
<dbReference type="EC" id="2.1.1.72" evidence="2"/>
<gene>
    <name evidence="11" type="ORF">SAMN05444398_1162</name>
</gene>
<dbReference type="Pfam" id="PF02384">
    <property type="entry name" value="N6_Mtase"/>
    <property type="match status" value="1"/>
</dbReference>
<accession>A0A1M7IMA2</accession>
<evidence type="ECO:0000313" key="11">
    <source>
        <dbReference type="EMBL" id="SHM41860.1"/>
    </source>
</evidence>
<evidence type="ECO:0000259" key="10">
    <source>
        <dbReference type="Pfam" id="PF12161"/>
    </source>
</evidence>
<dbReference type="PANTHER" id="PTHR42933">
    <property type="entry name" value="SLR6095 PROTEIN"/>
    <property type="match status" value="1"/>
</dbReference>
<keyword evidence="12" id="KW-1185">Reference proteome</keyword>
<evidence type="ECO:0000256" key="2">
    <source>
        <dbReference type="ARBA" id="ARBA00011900"/>
    </source>
</evidence>
<dbReference type="InterPro" id="IPR004546">
    <property type="entry name" value="Restrct_endonuc_T1M"/>
</dbReference>
<evidence type="ECO:0000259" key="9">
    <source>
        <dbReference type="Pfam" id="PF02384"/>
    </source>
</evidence>
<dbReference type="GO" id="GO:0009307">
    <property type="term" value="P:DNA restriction-modification system"/>
    <property type="evidence" value="ECO:0007669"/>
    <property type="project" value="UniProtKB-KW"/>
</dbReference>
<proteinExistence type="inferred from homology"/>
<feature type="domain" description="DNA methylase adenine-specific" evidence="9">
    <location>
        <begin position="177"/>
        <end position="473"/>
    </location>
</feature>
<dbReference type="AlphaFoldDB" id="A0A1M7IMA2"/>
<dbReference type="Gene3D" id="1.10.287.1120">
    <property type="entry name" value="Bipartite methylase S protein"/>
    <property type="match status" value="1"/>
</dbReference>
<dbReference type="GO" id="GO:0009007">
    <property type="term" value="F:site-specific DNA-methyltransferase (adenine-specific) activity"/>
    <property type="evidence" value="ECO:0007669"/>
    <property type="project" value="UniProtKB-EC"/>
</dbReference>
<evidence type="ECO:0000256" key="5">
    <source>
        <dbReference type="ARBA" id="ARBA00022691"/>
    </source>
</evidence>
<dbReference type="GO" id="GO:0032259">
    <property type="term" value="P:methylation"/>
    <property type="evidence" value="ECO:0007669"/>
    <property type="project" value="UniProtKB-KW"/>
</dbReference>
<evidence type="ECO:0000256" key="3">
    <source>
        <dbReference type="ARBA" id="ARBA00022603"/>
    </source>
</evidence>
<evidence type="ECO:0000256" key="7">
    <source>
        <dbReference type="ARBA" id="ARBA00023125"/>
    </source>
</evidence>
<dbReference type="OrthoDB" id="9806213at2"/>
<dbReference type="SUPFAM" id="SSF53335">
    <property type="entry name" value="S-adenosyl-L-methionine-dependent methyltransferases"/>
    <property type="match status" value="1"/>
</dbReference>